<dbReference type="InterPro" id="IPR006734">
    <property type="entry name" value="PLATZ"/>
</dbReference>
<evidence type="ECO:0000313" key="4">
    <source>
        <dbReference type="Proteomes" id="UP000036987"/>
    </source>
</evidence>
<dbReference type="PROSITE" id="PS50119">
    <property type="entry name" value="ZF_BBOX"/>
    <property type="match status" value="1"/>
</dbReference>
<keyword evidence="4" id="KW-1185">Reference proteome</keyword>
<dbReference type="GO" id="GO:0008270">
    <property type="term" value="F:zinc ion binding"/>
    <property type="evidence" value="ECO:0007669"/>
    <property type="project" value="UniProtKB-KW"/>
</dbReference>
<organism evidence="3 4">
    <name type="scientific">Zostera marina</name>
    <name type="common">Eelgrass</name>
    <dbReference type="NCBI Taxonomy" id="29655"/>
    <lineage>
        <taxon>Eukaryota</taxon>
        <taxon>Viridiplantae</taxon>
        <taxon>Streptophyta</taxon>
        <taxon>Embryophyta</taxon>
        <taxon>Tracheophyta</taxon>
        <taxon>Spermatophyta</taxon>
        <taxon>Magnoliopsida</taxon>
        <taxon>Liliopsida</taxon>
        <taxon>Zosteraceae</taxon>
        <taxon>Zostera</taxon>
    </lineage>
</organism>
<dbReference type="Pfam" id="PF04640">
    <property type="entry name" value="PLATZ"/>
    <property type="match status" value="1"/>
</dbReference>
<dbReference type="PANTHER" id="PTHR31065">
    <property type="entry name" value="PLATZ TRANSCRIPTION FACTOR FAMILY PROTEIN"/>
    <property type="match status" value="1"/>
</dbReference>
<dbReference type="EMBL" id="LFYR01000757">
    <property type="protein sequence ID" value="KMZ69624.1"/>
    <property type="molecule type" value="Genomic_DNA"/>
</dbReference>
<comment type="caution">
    <text evidence="3">The sequence shown here is derived from an EMBL/GenBank/DDBJ whole genome shotgun (WGS) entry which is preliminary data.</text>
</comment>
<evidence type="ECO:0000259" key="2">
    <source>
        <dbReference type="PROSITE" id="PS50119"/>
    </source>
</evidence>
<sequence>MASDDDDNKNLQIALKKRRQQWPKWLNSVLGEPFFTLCEDHKDCRKNEKNIYCLDCDARICQNCLVCLDSSKYSHLQHNLLRIRRYVYQDVIRIQDLHKFMDCTKIQSFTVNAAKVILLNPKKKNKTTDYSFKDFHGCANCRRIISHPNLYCSISCKVTRLDKFDNVCTSNLLASTDSDNLPINGSFRKRKRKGIAIRSPLF</sequence>
<reference evidence="4" key="1">
    <citation type="journal article" date="2016" name="Nature">
        <title>The genome of the seagrass Zostera marina reveals angiosperm adaptation to the sea.</title>
        <authorList>
            <person name="Olsen J.L."/>
            <person name="Rouze P."/>
            <person name="Verhelst B."/>
            <person name="Lin Y.-C."/>
            <person name="Bayer T."/>
            <person name="Collen J."/>
            <person name="Dattolo E."/>
            <person name="De Paoli E."/>
            <person name="Dittami S."/>
            <person name="Maumus F."/>
            <person name="Michel G."/>
            <person name="Kersting A."/>
            <person name="Lauritano C."/>
            <person name="Lohaus R."/>
            <person name="Toepel M."/>
            <person name="Tonon T."/>
            <person name="Vanneste K."/>
            <person name="Amirebrahimi M."/>
            <person name="Brakel J."/>
            <person name="Bostroem C."/>
            <person name="Chovatia M."/>
            <person name="Grimwood J."/>
            <person name="Jenkins J.W."/>
            <person name="Jueterbock A."/>
            <person name="Mraz A."/>
            <person name="Stam W.T."/>
            <person name="Tice H."/>
            <person name="Bornberg-Bauer E."/>
            <person name="Green P.J."/>
            <person name="Pearson G.A."/>
            <person name="Procaccini G."/>
            <person name="Duarte C.M."/>
            <person name="Schmutz J."/>
            <person name="Reusch T.B.H."/>
            <person name="Van de Peer Y."/>
        </authorList>
    </citation>
    <scope>NUCLEOTIDE SEQUENCE [LARGE SCALE GENOMIC DNA]</scope>
    <source>
        <strain evidence="4">cv. Finnish</strain>
    </source>
</reference>
<dbReference type="PANTHER" id="PTHR31065:SF1">
    <property type="entry name" value="OS09G0116050 PROTEIN"/>
    <property type="match status" value="1"/>
</dbReference>
<protein>
    <submittedName>
        <fullName evidence="3">PLATZ transcription factor family protein</fullName>
    </submittedName>
</protein>
<gene>
    <name evidence="3" type="ORF">ZOSMA_20G01020</name>
</gene>
<accession>A0A0K9PL11</accession>
<keyword evidence="1" id="KW-0862">Zinc</keyword>
<proteinExistence type="predicted"/>
<dbReference type="OrthoDB" id="724537at2759"/>
<dbReference type="Proteomes" id="UP000036987">
    <property type="component" value="Unassembled WGS sequence"/>
</dbReference>
<name>A0A0K9PL11_ZOSMR</name>
<evidence type="ECO:0000256" key="1">
    <source>
        <dbReference type="PROSITE-ProRule" id="PRU00024"/>
    </source>
</evidence>
<feature type="domain" description="B box-type" evidence="2">
    <location>
        <begin position="37"/>
        <end position="83"/>
    </location>
</feature>
<dbReference type="InterPro" id="IPR000315">
    <property type="entry name" value="Znf_B-box"/>
</dbReference>
<keyword evidence="1" id="KW-0479">Metal-binding</keyword>
<keyword evidence="1" id="KW-0863">Zinc-finger</keyword>
<dbReference type="AlphaFoldDB" id="A0A0K9PL11"/>
<evidence type="ECO:0000313" key="3">
    <source>
        <dbReference type="EMBL" id="KMZ69624.1"/>
    </source>
</evidence>